<dbReference type="EMBL" id="BMSZ01000012">
    <property type="protein sequence ID" value="GGS63591.1"/>
    <property type="molecule type" value="Genomic_DNA"/>
</dbReference>
<proteinExistence type="predicted"/>
<dbReference type="RefSeq" id="WP_199888861.1">
    <property type="nucleotide sequence ID" value="NZ_BMSZ01000012.1"/>
</dbReference>
<keyword evidence="2" id="KW-1185">Reference proteome</keyword>
<gene>
    <name evidence="1" type="ORF">GCM10010253_43150</name>
</gene>
<sequence>MARFTVHGRTQDECQQALDDLRRLLDVEVTLPPTDRLGGAWIARATQQAPDQTVRGLVVR</sequence>
<accession>A0ABQ2TEY0</accession>
<evidence type="ECO:0000313" key="2">
    <source>
        <dbReference type="Proteomes" id="UP000659767"/>
    </source>
</evidence>
<organism evidence="1 2">
    <name type="scientific">Streptomyces badius</name>
    <dbReference type="NCBI Taxonomy" id="1941"/>
    <lineage>
        <taxon>Bacteria</taxon>
        <taxon>Bacillati</taxon>
        <taxon>Actinomycetota</taxon>
        <taxon>Actinomycetes</taxon>
        <taxon>Kitasatosporales</taxon>
        <taxon>Streptomycetaceae</taxon>
        <taxon>Streptomyces</taxon>
    </lineage>
</organism>
<evidence type="ECO:0000313" key="1">
    <source>
        <dbReference type="EMBL" id="GGS63591.1"/>
    </source>
</evidence>
<comment type="caution">
    <text evidence="1">The sequence shown here is derived from an EMBL/GenBank/DDBJ whole genome shotgun (WGS) entry which is preliminary data.</text>
</comment>
<name>A0ABQ2TEY0_STRBA</name>
<reference evidence="2" key="1">
    <citation type="journal article" date="2019" name="Int. J. Syst. Evol. Microbiol.">
        <title>The Global Catalogue of Microorganisms (GCM) 10K type strain sequencing project: providing services to taxonomists for standard genome sequencing and annotation.</title>
        <authorList>
            <consortium name="The Broad Institute Genomics Platform"/>
            <consortium name="The Broad Institute Genome Sequencing Center for Infectious Disease"/>
            <person name="Wu L."/>
            <person name="Ma J."/>
        </authorList>
    </citation>
    <scope>NUCLEOTIDE SEQUENCE [LARGE SCALE GENOMIC DNA]</scope>
    <source>
        <strain evidence="2">JCM 4350</strain>
    </source>
</reference>
<dbReference type="Proteomes" id="UP000659767">
    <property type="component" value="Unassembled WGS sequence"/>
</dbReference>
<protein>
    <submittedName>
        <fullName evidence="1">Uncharacterized protein</fullName>
    </submittedName>
</protein>